<proteinExistence type="inferred from homology"/>
<dbReference type="GO" id="GO:0005615">
    <property type="term" value="C:extracellular space"/>
    <property type="evidence" value="ECO:0007669"/>
    <property type="project" value="TreeGrafter"/>
</dbReference>
<evidence type="ECO:0000313" key="4">
    <source>
        <dbReference type="Proteomes" id="UP001458880"/>
    </source>
</evidence>
<comment type="similarity">
    <text evidence="1">Belongs to the glycosyl hydrolase 2 family.</text>
</comment>
<dbReference type="SUPFAM" id="SSF51445">
    <property type="entry name" value="(Trans)glycosidases"/>
    <property type="match status" value="1"/>
</dbReference>
<dbReference type="Gene3D" id="2.60.40.10">
    <property type="entry name" value="Immunoglobulins"/>
    <property type="match status" value="1"/>
</dbReference>
<evidence type="ECO:0000256" key="1">
    <source>
        <dbReference type="ARBA" id="ARBA00007401"/>
    </source>
</evidence>
<dbReference type="EMBL" id="JASPKY010000291">
    <property type="protein sequence ID" value="KAK9710588.1"/>
    <property type="molecule type" value="Genomic_DNA"/>
</dbReference>
<dbReference type="GO" id="GO:0004566">
    <property type="term" value="F:beta-glucuronidase activity"/>
    <property type="evidence" value="ECO:0007669"/>
    <property type="project" value="TreeGrafter"/>
</dbReference>
<dbReference type="Gene3D" id="3.20.20.80">
    <property type="entry name" value="Glycosidases"/>
    <property type="match status" value="1"/>
</dbReference>
<sequence>MDPEPGYLYTLKIELVSPNNDLIDIYRQACGIRTLTWTNTTFLINNKPVYLHGFGRHEDADIRGKGLDLPTTLRDYNLIKWIGANAYRTSHYPYADEIMDLADSLGIMIIDECPSVNTEFFPASLLNNHLLIRTSLLNNHLIINSLTELIARDKNRPSVIAWSIANEPRTQSYEAGVYFGTQSYEAGVYFGKVAAHVRSLDLSRPITIALARSVYEDRAGQHLDIISFNRYNAWYQNGGSLDMITKNVVNEATAWFEKYNKPVLMSEYGADTMEGLHISPSFIWSEEFQVKLMSKHFEAFDQLRAKGFFIGEFIWNFADFKTAQTYTRVGGNKKGIFTRNRQPKASAHHLRRRYLKLAQELYNSDLPNDLYDYTSTRLVRDEL</sequence>
<evidence type="ECO:0000313" key="3">
    <source>
        <dbReference type="EMBL" id="KAK9710588.1"/>
    </source>
</evidence>
<name>A0AAW1K183_POPJA</name>
<evidence type="ECO:0000259" key="2">
    <source>
        <dbReference type="Pfam" id="PF02836"/>
    </source>
</evidence>
<dbReference type="GO" id="GO:0005975">
    <property type="term" value="P:carbohydrate metabolic process"/>
    <property type="evidence" value="ECO:0007669"/>
    <property type="project" value="InterPro"/>
</dbReference>
<dbReference type="GO" id="GO:0019391">
    <property type="term" value="P:glucuronoside catabolic process"/>
    <property type="evidence" value="ECO:0007669"/>
    <property type="project" value="TreeGrafter"/>
</dbReference>
<reference evidence="3 4" key="1">
    <citation type="journal article" date="2024" name="BMC Genomics">
        <title>De novo assembly and annotation of Popillia japonica's genome with initial clues to its potential as an invasive pest.</title>
        <authorList>
            <person name="Cucini C."/>
            <person name="Boschi S."/>
            <person name="Funari R."/>
            <person name="Cardaioli E."/>
            <person name="Iannotti N."/>
            <person name="Marturano G."/>
            <person name="Paoli F."/>
            <person name="Bruttini M."/>
            <person name="Carapelli A."/>
            <person name="Frati F."/>
            <person name="Nardi F."/>
        </authorList>
    </citation>
    <scope>NUCLEOTIDE SEQUENCE [LARGE SCALE GENOMIC DNA]</scope>
    <source>
        <strain evidence="3">DMR45628</strain>
    </source>
</reference>
<accession>A0AAW1K183</accession>
<feature type="domain" description="Glycoside hydrolase family 2 catalytic" evidence="2">
    <location>
        <begin position="38"/>
        <end position="357"/>
    </location>
</feature>
<comment type="caution">
    <text evidence="3">The sequence shown here is derived from an EMBL/GenBank/DDBJ whole genome shotgun (WGS) entry which is preliminary data.</text>
</comment>
<keyword evidence="3" id="KW-0378">Hydrolase</keyword>
<dbReference type="InterPro" id="IPR006101">
    <property type="entry name" value="Glyco_hydro_2"/>
</dbReference>
<dbReference type="PANTHER" id="PTHR10066">
    <property type="entry name" value="BETA-GLUCURONIDASE"/>
    <property type="match status" value="1"/>
</dbReference>
<protein>
    <submittedName>
        <fullName evidence="3">Glycosyl hydrolases family 2, TIM barrel domain</fullName>
    </submittedName>
</protein>
<dbReference type="PRINTS" id="PR00132">
    <property type="entry name" value="GLHYDRLASE2"/>
</dbReference>
<dbReference type="PANTHER" id="PTHR10066:SF67">
    <property type="entry name" value="BETA-GLUCURONIDASE"/>
    <property type="match status" value="1"/>
</dbReference>
<dbReference type="AlphaFoldDB" id="A0AAW1K183"/>
<dbReference type="FunFam" id="3.20.20.80:FF:000029">
    <property type="entry name" value="Beta-glucuronidase"/>
    <property type="match status" value="1"/>
</dbReference>
<dbReference type="Proteomes" id="UP001458880">
    <property type="component" value="Unassembled WGS sequence"/>
</dbReference>
<dbReference type="InterPro" id="IPR013783">
    <property type="entry name" value="Ig-like_fold"/>
</dbReference>
<dbReference type="GO" id="GO:0030246">
    <property type="term" value="F:carbohydrate binding"/>
    <property type="evidence" value="ECO:0007669"/>
    <property type="project" value="TreeGrafter"/>
</dbReference>
<gene>
    <name evidence="3" type="ORF">QE152_g25930</name>
</gene>
<keyword evidence="4" id="KW-1185">Reference proteome</keyword>
<dbReference type="InterPro" id="IPR006103">
    <property type="entry name" value="Glyco_hydro_2_cat"/>
</dbReference>
<dbReference type="Pfam" id="PF02836">
    <property type="entry name" value="Glyco_hydro_2_C"/>
    <property type="match status" value="1"/>
</dbReference>
<dbReference type="InterPro" id="IPR017853">
    <property type="entry name" value="GH"/>
</dbReference>
<organism evidence="3 4">
    <name type="scientific">Popillia japonica</name>
    <name type="common">Japanese beetle</name>
    <dbReference type="NCBI Taxonomy" id="7064"/>
    <lineage>
        <taxon>Eukaryota</taxon>
        <taxon>Metazoa</taxon>
        <taxon>Ecdysozoa</taxon>
        <taxon>Arthropoda</taxon>
        <taxon>Hexapoda</taxon>
        <taxon>Insecta</taxon>
        <taxon>Pterygota</taxon>
        <taxon>Neoptera</taxon>
        <taxon>Endopterygota</taxon>
        <taxon>Coleoptera</taxon>
        <taxon>Polyphaga</taxon>
        <taxon>Scarabaeiformia</taxon>
        <taxon>Scarabaeidae</taxon>
        <taxon>Rutelinae</taxon>
        <taxon>Popillia</taxon>
    </lineage>
</organism>
<dbReference type="InterPro" id="IPR023230">
    <property type="entry name" value="Glyco_hydro_2_CS"/>
</dbReference>
<dbReference type="PROSITE" id="PS00719">
    <property type="entry name" value="GLYCOSYL_HYDROL_F2_1"/>
    <property type="match status" value="1"/>
</dbReference>